<name>A0A6N7EJU8_9MICO</name>
<keyword evidence="3" id="KW-1185">Reference proteome</keyword>
<dbReference type="InterPro" id="IPR013096">
    <property type="entry name" value="Cupin_2"/>
</dbReference>
<dbReference type="InterPro" id="IPR014710">
    <property type="entry name" value="RmlC-like_jellyroll"/>
</dbReference>
<dbReference type="EMBL" id="WHPC01000001">
    <property type="protein sequence ID" value="MPV35564.1"/>
    <property type="molecule type" value="Genomic_DNA"/>
</dbReference>
<evidence type="ECO:0000313" key="2">
    <source>
        <dbReference type="EMBL" id="MPV35564.1"/>
    </source>
</evidence>
<dbReference type="Pfam" id="PF07883">
    <property type="entry name" value="Cupin_2"/>
    <property type="match status" value="1"/>
</dbReference>
<proteinExistence type="predicted"/>
<dbReference type="PANTHER" id="PTHR36440">
    <property type="entry name" value="PUTATIVE (AFU_ORTHOLOGUE AFUA_8G07350)-RELATED"/>
    <property type="match status" value="1"/>
</dbReference>
<dbReference type="Proteomes" id="UP000437709">
    <property type="component" value="Unassembled WGS sequence"/>
</dbReference>
<dbReference type="InterPro" id="IPR053146">
    <property type="entry name" value="QDO-like"/>
</dbReference>
<feature type="domain" description="Cupin type-2" evidence="1">
    <location>
        <begin position="56"/>
        <end position="124"/>
    </location>
</feature>
<sequence length="449" mass="46431">MMQATSWTGCVCTSSTPRSSWSTVRSTSRLGHAVAEAVATDTALRYLHGQGATAGVAVFAAGETFRAHYHREVTEVFVCTLGTITISIGGTVHELRPGEVAVAPPGVVHQTSNRSGSPAEFFYIKTPGDMDDFVWVDHETQTKGTDGMSDGAVVSEALVTDQDVPGRFFPEQQDGRRVVVLDSATHSHRHAAAGGGVPGQDVVVNASYAGVYCARLLQETNPLGTIGIDCGIGKDGAGIAGLWYFEALGVPAAAADIMTVELGNGRELWEEGVISRVNGAASVLGIEPGQSVQEAAARMLAVDGELPPPDPYNRQVVEEGPGGHNVVVTNSIADALPEDKDTNVLCTAGHTGRSVVEYIVGFRPYGFICSDGGVGKNDSGLTALEPANDAGIAGAAVSAQTARMGDGKSTWADGVISAMNDLARDAGVTVGMSAREAAHLLVARETGGA</sequence>
<dbReference type="PANTHER" id="PTHR36440:SF1">
    <property type="entry name" value="PUTATIVE (AFU_ORTHOLOGUE AFUA_8G07350)-RELATED"/>
    <property type="match status" value="1"/>
</dbReference>
<evidence type="ECO:0000313" key="3">
    <source>
        <dbReference type="Proteomes" id="UP000437709"/>
    </source>
</evidence>
<reference evidence="2 3" key="1">
    <citation type="submission" date="2019-10" db="EMBL/GenBank/DDBJ databases">
        <title>Georgenia wutianyii sp. nov. and Georgenia yuyongxinii sp. nov. isolated from plateau pika (Ochotona curzoniae) in the Qinghai-Tibet plateau of China.</title>
        <authorList>
            <person name="Tian Z."/>
        </authorList>
    </citation>
    <scope>NUCLEOTIDE SEQUENCE [LARGE SCALE GENOMIC DNA]</scope>
    <source>
        <strain evidence="2 3">JCM 19765</strain>
    </source>
</reference>
<evidence type="ECO:0000259" key="1">
    <source>
        <dbReference type="Pfam" id="PF07883"/>
    </source>
</evidence>
<dbReference type="CDD" id="cd02208">
    <property type="entry name" value="cupin_RmlC-like"/>
    <property type="match status" value="1"/>
</dbReference>
<dbReference type="OrthoDB" id="1115380at2"/>
<comment type="caution">
    <text evidence="2">The sequence shown here is derived from an EMBL/GenBank/DDBJ whole genome shotgun (WGS) entry which is preliminary data.</text>
</comment>
<dbReference type="Gene3D" id="2.60.120.10">
    <property type="entry name" value="Jelly Rolls"/>
    <property type="match status" value="1"/>
</dbReference>
<accession>A0A6N7EJU8</accession>
<dbReference type="InterPro" id="IPR011051">
    <property type="entry name" value="RmlC_Cupin_sf"/>
</dbReference>
<dbReference type="AlphaFoldDB" id="A0A6N7EJU8"/>
<gene>
    <name evidence="2" type="ORF">GB881_00625</name>
</gene>
<protein>
    <submittedName>
        <fullName evidence="2">Cupin domain-containing protein</fullName>
    </submittedName>
</protein>
<dbReference type="SUPFAM" id="SSF51182">
    <property type="entry name" value="RmlC-like cupins"/>
    <property type="match status" value="1"/>
</dbReference>
<organism evidence="2 3">
    <name type="scientific">Georgenia subflava</name>
    <dbReference type="NCBI Taxonomy" id="1622177"/>
    <lineage>
        <taxon>Bacteria</taxon>
        <taxon>Bacillati</taxon>
        <taxon>Actinomycetota</taxon>
        <taxon>Actinomycetes</taxon>
        <taxon>Micrococcales</taxon>
        <taxon>Bogoriellaceae</taxon>
        <taxon>Georgenia</taxon>
    </lineage>
</organism>